<keyword evidence="1" id="KW-0479">Metal-binding</keyword>
<reference evidence="6" key="1">
    <citation type="submission" date="2022-06" db="EMBL/GenBank/DDBJ databases">
        <title>Uncovering the hologenomic basis of an extraordinary plant invasion.</title>
        <authorList>
            <person name="Bieker V.C."/>
            <person name="Martin M.D."/>
            <person name="Gilbert T."/>
            <person name="Hodgins K."/>
            <person name="Battlay P."/>
            <person name="Petersen B."/>
            <person name="Wilson J."/>
        </authorList>
    </citation>
    <scope>NUCLEOTIDE SEQUENCE</scope>
    <source>
        <strain evidence="6">AA19_3_7</strain>
        <tissue evidence="6">Leaf</tissue>
    </source>
</reference>
<proteinExistence type="predicted"/>
<evidence type="ECO:0000256" key="3">
    <source>
        <dbReference type="ARBA" id="ARBA00022833"/>
    </source>
</evidence>
<protein>
    <recommendedName>
        <fullName evidence="5">CW-type domain-containing protein</fullName>
    </recommendedName>
</protein>
<feature type="compositionally biased region" description="Polar residues" evidence="4">
    <location>
        <begin position="16"/>
        <end position="38"/>
    </location>
</feature>
<evidence type="ECO:0000313" key="7">
    <source>
        <dbReference type="Proteomes" id="UP001206925"/>
    </source>
</evidence>
<keyword evidence="2" id="KW-0863">Zinc-finger</keyword>
<dbReference type="GO" id="GO:0008270">
    <property type="term" value="F:zinc ion binding"/>
    <property type="evidence" value="ECO:0007669"/>
    <property type="project" value="UniProtKB-KW"/>
</dbReference>
<feature type="non-terminal residue" evidence="6">
    <location>
        <position position="1"/>
    </location>
</feature>
<accession>A0AAD5DFM0</accession>
<dbReference type="InterPro" id="IPR011124">
    <property type="entry name" value="Znf_CW"/>
</dbReference>
<gene>
    <name evidence="6" type="ORF">M8C21_027180</name>
</gene>
<dbReference type="EMBL" id="JAMZMK010000056">
    <property type="protein sequence ID" value="KAI7757821.1"/>
    <property type="molecule type" value="Genomic_DNA"/>
</dbReference>
<organism evidence="6 7">
    <name type="scientific">Ambrosia artemisiifolia</name>
    <name type="common">Common ragweed</name>
    <dbReference type="NCBI Taxonomy" id="4212"/>
    <lineage>
        <taxon>Eukaryota</taxon>
        <taxon>Viridiplantae</taxon>
        <taxon>Streptophyta</taxon>
        <taxon>Embryophyta</taxon>
        <taxon>Tracheophyta</taxon>
        <taxon>Spermatophyta</taxon>
        <taxon>Magnoliopsida</taxon>
        <taxon>eudicotyledons</taxon>
        <taxon>Gunneridae</taxon>
        <taxon>Pentapetalae</taxon>
        <taxon>asterids</taxon>
        <taxon>campanulids</taxon>
        <taxon>Asterales</taxon>
        <taxon>Asteraceae</taxon>
        <taxon>Asteroideae</taxon>
        <taxon>Heliantheae alliance</taxon>
        <taxon>Heliantheae</taxon>
        <taxon>Ambrosia</taxon>
    </lineage>
</organism>
<evidence type="ECO:0000259" key="5">
    <source>
        <dbReference type="PROSITE" id="PS51050"/>
    </source>
</evidence>
<keyword evidence="3" id="KW-0862">Zinc</keyword>
<keyword evidence="7" id="KW-1185">Reference proteome</keyword>
<comment type="caution">
    <text evidence="6">The sequence shown here is derived from an EMBL/GenBank/DDBJ whole genome shotgun (WGS) entry which is preliminary data.</text>
</comment>
<feature type="domain" description="CW-type" evidence="5">
    <location>
        <begin position="48"/>
        <end position="75"/>
    </location>
</feature>
<feature type="non-terminal residue" evidence="6">
    <location>
        <position position="75"/>
    </location>
</feature>
<dbReference type="Proteomes" id="UP001206925">
    <property type="component" value="Unassembled WGS sequence"/>
</dbReference>
<sequence>CDPLLTTNTRVERQTHSASMDNKDTANGSPPTNKTPKSSAKKSRGPPQSSVDTYAVQCNDCFKWRTLATEDQFEE</sequence>
<dbReference type="AlphaFoldDB" id="A0AAD5DFM0"/>
<evidence type="ECO:0000256" key="2">
    <source>
        <dbReference type="ARBA" id="ARBA00022771"/>
    </source>
</evidence>
<evidence type="ECO:0000256" key="1">
    <source>
        <dbReference type="ARBA" id="ARBA00022723"/>
    </source>
</evidence>
<dbReference type="PROSITE" id="PS51050">
    <property type="entry name" value="ZF_CW"/>
    <property type="match status" value="1"/>
</dbReference>
<name>A0AAD5DFM0_AMBAR</name>
<evidence type="ECO:0000256" key="4">
    <source>
        <dbReference type="SAM" id="MobiDB-lite"/>
    </source>
</evidence>
<feature type="region of interest" description="Disordered" evidence="4">
    <location>
        <begin position="1"/>
        <end position="52"/>
    </location>
</feature>
<evidence type="ECO:0000313" key="6">
    <source>
        <dbReference type="EMBL" id="KAI7757821.1"/>
    </source>
</evidence>